<protein>
    <submittedName>
        <fullName evidence="2">IDEAL domain-containing protein</fullName>
    </submittedName>
</protein>
<keyword evidence="3" id="KW-1185">Reference proteome</keyword>
<dbReference type="InterPro" id="IPR014957">
    <property type="entry name" value="IDEAL_dom"/>
</dbReference>
<gene>
    <name evidence="2" type="ORF">LN736_08355</name>
</gene>
<accession>A0ABS8N4X4</accession>
<proteinExistence type="predicted"/>
<dbReference type="SMART" id="SM00914">
    <property type="entry name" value="IDEAL"/>
    <property type="match status" value="1"/>
</dbReference>
<dbReference type="RefSeq" id="WP_179977816.1">
    <property type="nucleotide sequence ID" value="NZ_JAJJPB010000008.1"/>
</dbReference>
<dbReference type="Gene3D" id="4.10.810.10">
    <property type="entry name" value="Virus Scaffolding Protein, Chain A"/>
    <property type="match status" value="1"/>
</dbReference>
<reference evidence="2" key="1">
    <citation type="submission" date="2021-11" db="EMBL/GenBank/DDBJ databases">
        <authorList>
            <person name="Qingchun L."/>
            <person name="Dong Z."/>
            <person name="Zongwei Q."/>
            <person name="Jia Z."/>
            <person name="Duotao L."/>
        </authorList>
    </citation>
    <scope>NUCLEOTIDE SEQUENCE</scope>
    <source>
        <strain evidence="2">WLY-B-L2</strain>
    </source>
</reference>
<dbReference type="InterPro" id="IPR027393">
    <property type="entry name" value="Virus_scaffolding_prot_C"/>
</dbReference>
<name>A0ABS8N4X4_9CLOT</name>
<comment type="caution">
    <text evidence="2">The sequence shown here is derived from an EMBL/GenBank/DDBJ whole genome shotgun (WGS) entry which is preliminary data.</text>
</comment>
<evidence type="ECO:0000259" key="1">
    <source>
        <dbReference type="SMART" id="SM00914"/>
    </source>
</evidence>
<evidence type="ECO:0000313" key="2">
    <source>
        <dbReference type="EMBL" id="MCC9294865.1"/>
    </source>
</evidence>
<dbReference type="Proteomes" id="UP001165422">
    <property type="component" value="Unassembled WGS sequence"/>
</dbReference>
<dbReference type="Pfam" id="PF08858">
    <property type="entry name" value="IDEAL"/>
    <property type="match status" value="1"/>
</dbReference>
<dbReference type="EMBL" id="JAJJPB010000008">
    <property type="protein sequence ID" value="MCC9294865.1"/>
    <property type="molecule type" value="Genomic_DNA"/>
</dbReference>
<organism evidence="2 3">
    <name type="scientific">Clostridium aromativorans</name>
    <dbReference type="NCBI Taxonomy" id="2836848"/>
    <lineage>
        <taxon>Bacteria</taxon>
        <taxon>Bacillati</taxon>
        <taxon>Bacillota</taxon>
        <taxon>Clostridia</taxon>
        <taxon>Eubacteriales</taxon>
        <taxon>Clostridiaceae</taxon>
        <taxon>Clostridium</taxon>
    </lineage>
</organism>
<sequence length="201" mass="23746">MNISNFTVSSDKNKQFLYGVKLIPSLAMDRFVDAILISAVENNRGYNEYEISFKRRCGIKTIVNNFKFNRKNFMAYIKFLTSFKSLDIKYRKFVVEEFGEIELVSLNRRMIKISSKNNCNKLFFVISRKELASYINILKSVYLTQINNSFIYYDNYIVDPLSKRERDEFYREILLTLIDGALDARNKGLFSYLCNELKILK</sequence>
<evidence type="ECO:0000313" key="3">
    <source>
        <dbReference type="Proteomes" id="UP001165422"/>
    </source>
</evidence>
<feature type="domain" description="IDEAL" evidence="1">
    <location>
        <begin position="160"/>
        <end position="197"/>
    </location>
</feature>